<dbReference type="EMBL" id="OCNJ01000004">
    <property type="protein sequence ID" value="SOD95293.1"/>
    <property type="molecule type" value="Genomic_DNA"/>
</dbReference>
<dbReference type="InterPro" id="IPR018265">
    <property type="entry name" value="Ribosomal_bL35_CS"/>
</dbReference>
<dbReference type="Proteomes" id="UP000219621">
    <property type="component" value="Unassembled WGS sequence"/>
</dbReference>
<evidence type="ECO:0000313" key="7">
    <source>
        <dbReference type="EMBL" id="SOD95293.1"/>
    </source>
</evidence>
<dbReference type="HAMAP" id="MF_00514">
    <property type="entry name" value="Ribosomal_bL35"/>
    <property type="match status" value="1"/>
</dbReference>
<proteinExistence type="inferred from homology"/>
<evidence type="ECO:0000256" key="3">
    <source>
        <dbReference type="ARBA" id="ARBA00023274"/>
    </source>
</evidence>
<dbReference type="InterPro" id="IPR001706">
    <property type="entry name" value="Ribosomal_bL35"/>
</dbReference>
<name>A0A286GIC7_9PROT</name>
<evidence type="ECO:0000256" key="5">
    <source>
        <dbReference type="HAMAP-Rule" id="MF_00514"/>
    </source>
</evidence>
<sequence length="66" mass="7643">MPKLKTKSAAKKRFRTTGTGKVRANVAYKRHMLRNKPKQMKRQARGTFVLCKSDAEVVKKFFLPYA</sequence>
<dbReference type="SUPFAM" id="SSF143034">
    <property type="entry name" value="L35p-like"/>
    <property type="match status" value="1"/>
</dbReference>
<accession>A0A286GIC7</accession>
<dbReference type="InterPro" id="IPR021137">
    <property type="entry name" value="Ribosomal_bL35-like"/>
</dbReference>
<comment type="similarity">
    <text evidence="1 5 6">Belongs to the bacterial ribosomal protein bL35 family.</text>
</comment>
<dbReference type="Pfam" id="PF01632">
    <property type="entry name" value="Ribosomal_L35p"/>
    <property type="match status" value="1"/>
</dbReference>
<dbReference type="GO" id="GO:0006412">
    <property type="term" value="P:translation"/>
    <property type="evidence" value="ECO:0007669"/>
    <property type="project" value="UniProtKB-UniRule"/>
</dbReference>
<keyword evidence="8" id="KW-1185">Reference proteome</keyword>
<keyword evidence="2 5" id="KW-0689">Ribosomal protein</keyword>
<dbReference type="PROSITE" id="PS00936">
    <property type="entry name" value="RIBOSOMAL_L35"/>
    <property type="match status" value="1"/>
</dbReference>
<gene>
    <name evidence="5" type="primary">rpmI</name>
    <name evidence="7" type="ORF">SAMN05421508_104291</name>
</gene>
<dbReference type="InterPro" id="IPR037229">
    <property type="entry name" value="Ribosomal_bL35_sf"/>
</dbReference>
<dbReference type="GO" id="GO:0022625">
    <property type="term" value="C:cytosolic large ribosomal subunit"/>
    <property type="evidence" value="ECO:0007669"/>
    <property type="project" value="TreeGrafter"/>
</dbReference>
<reference evidence="7 8" key="1">
    <citation type="submission" date="2017-09" db="EMBL/GenBank/DDBJ databases">
        <authorList>
            <person name="Ehlers B."/>
            <person name="Leendertz F.H."/>
        </authorList>
    </citation>
    <scope>NUCLEOTIDE SEQUENCE [LARGE SCALE GENOMIC DNA]</scope>
    <source>
        <strain evidence="7 8">USBA 140</strain>
    </source>
</reference>
<evidence type="ECO:0000256" key="6">
    <source>
        <dbReference type="RuleBase" id="RU000568"/>
    </source>
</evidence>
<dbReference type="OrthoDB" id="9804851at2"/>
<evidence type="ECO:0000256" key="2">
    <source>
        <dbReference type="ARBA" id="ARBA00022980"/>
    </source>
</evidence>
<dbReference type="PRINTS" id="PR00064">
    <property type="entry name" value="RIBOSOMALL35"/>
</dbReference>
<dbReference type="Gene3D" id="4.10.410.60">
    <property type="match status" value="1"/>
</dbReference>
<protein>
    <recommendedName>
        <fullName evidence="4 5">Large ribosomal subunit protein bL35</fullName>
    </recommendedName>
</protein>
<evidence type="ECO:0000256" key="1">
    <source>
        <dbReference type="ARBA" id="ARBA00006598"/>
    </source>
</evidence>
<keyword evidence="3 5" id="KW-0687">Ribonucleoprotein</keyword>
<dbReference type="PANTHER" id="PTHR33343">
    <property type="entry name" value="54S RIBOSOMAL PROTEIN BL35M"/>
    <property type="match status" value="1"/>
</dbReference>
<dbReference type="RefSeq" id="WP_097279244.1">
    <property type="nucleotide sequence ID" value="NZ_OCNJ01000004.1"/>
</dbReference>
<organism evidence="7 8">
    <name type="scientific">Caenispirillum bisanense</name>
    <dbReference type="NCBI Taxonomy" id="414052"/>
    <lineage>
        <taxon>Bacteria</taxon>
        <taxon>Pseudomonadati</taxon>
        <taxon>Pseudomonadota</taxon>
        <taxon>Alphaproteobacteria</taxon>
        <taxon>Rhodospirillales</taxon>
        <taxon>Novispirillaceae</taxon>
        <taxon>Caenispirillum</taxon>
    </lineage>
</organism>
<dbReference type="FunFam" id="4.10.410.60:FF:000001">
    <property type="entry name" value="50S ribosomal protein L35"/>
    <property type="match status" value="1"/>
</dbReference>
<dbReference type="GO" id="GO:0003735">
    <property type="term" value="F:structural constituent of ribosome"/>
    <property type="evidence" value="ECO:0007669"/>
    <property type="project" value="InterPro"/>
</dbReference>
<dbReference type="AlphaFoldDB" id="A0A286GIC7"/>
<dbReference type="PANTHER" id="PTHR33343:SF1">
    <property type="entry name" value="LARGE RIBOSOMAL SUBUNIT PROTEIN BL35M"/>
    <property type="match status" value="1"/>
</dbReference>
<evidence type="ECO:0000256" key="4">
    <source>
        <dbReference type="ARBA" id="ARBA00071664"/>
    </source>
</evidence>
<evidence type="ECO:0000313" key="8">
    <source>
        <dbReference type="Proteomes" id="UP000219621"/>
    </source>
</evidence>
<dbReference type="NCBIfam" id="TIGR00001">
    <property type="entry name" value="rpmI_bact"/>
    <property type="match status" value="1"/>
</dbReference>